<accession>A0A1N7QRP6</accession>
<dbReference type="RefSeq" id="WP_076554096.1">
    <property type="nucleotide sequence ID" value="NZ_FTOL01000015.1"/>
</dbReference>
<dbReference type="STRING" id="373668.SAMN05421786_1159"/>
<keyword evidence="2" id="KW-1185">Reference proteome</keyword>
<organism evidence="1 2">
    <name type="scientific">Chryseobacterium ureilyticum</name>
    <dbReference type="NCBI Taxonomy" id="373668"/>
    <lineage>
        <taxon>Bacteria</taxon>
        <taxon>Pseudomonadati</taxon>
        <taxon>Bacteroidota</taxon>
        <taxon>Flavobacteriia</taxon>
        <taxon>Flavobacteriales</taxon>
        <taxon>Weeksellaceae</taxon>
        <taxon>Chryseobacterium group</taxon>
        <taxon>Chryseobacterium</taxon>
    </lineage>
</organism>
<gene>
    <name evidence="1" type="ORF">SAMN05421786_1159</name>
</gene>
<sequence>MDETILKRVLQLDSLIGFLSWQERTDIHKNHEISSSRIKLAYEWIIKENWKPPKMKYGQDRLLYFYDPINNHWLWDEDYLKVHPQYKELKNLKNI</sequence>
<evidence type="ECO:0000313" key="1">
    <source>
        <dbReference type="EMBL" id="SIT25466.1"/>
    </source>
</evidence>
<proteinExistence type="predicted"/>
<reference evidence="2" key="1">
    <citation type="submission" date="2017-01" db="EMBL/GenBank/DDBJ databases">
        <authorList>
            <person name="Varghese N."/>
            <person name="Submissions S."/>
        </authorList>
    </citation>
    <scope>NUCLEOTIDE SEQUENCE [LARGE SCALE GENOMIC DNA]</scope>
    <source>
        <strain evidence="2">DSM 18017</strain>
    </source>
</reference>
<protein>
    <submittedName>
        <fullName evidence="1">Uncharacterized protein</fullName>
    </submittedName>
</protein>
<dbReference type="EMBL" id="FTOL01000015">
    <property type="protein sequence ID" value="SIT25466.1"/>
    <property type="molecule type" value="Genomic_DNA"/>
</dbReference>
<dbReference type="AlphaFoldDB" id="A0A1N7QRP6"/>
<evidence type="ECO:0000313" key="2">
    <source>
        <dbReference type="Proteomes" id="UP000186744"/>
    </source>
</evidence>
<dbReference type="OrthoDB" id="1259749at2"/>
<name>A0A1N7QRP6_9FLAO</name>
<dbReference type="Proteomes" id="UP000186744">
    <property type="component" value="Unassembled WGS sequence"/>
</dbReference>